<dbReference type="SUPFAM" id="SSF55979">
    <property type="entry name" value="DNA clamp"/>
    <property type="match status" value="1"/>
</dbReference>
<proteinExistence type="predicted"/>
<evidence type="ECO:0000313" key="2">
    <source>
        <dbReference type="EnsemblProtists" id="EOD16006"/>
    </source>
</evidence>
<dbReference type="InterPro" id="IPR007268">
    <property type="entry name" value="Rad9/Ddc1"/>
</dbReference>
<evidence type="ECO:0000256" key="1">
    <source>
        <dbReference type="SAM" id="MobiDB-lite"/>
    </source>
</evidence>
<dbReference type="KEGG" id="ehx:EMIHUDRAFT_210986"/>
<dbReference type="GO" id="GO:0000076">
    <property type="term" value="P:DNA replication checkpoint signaling"/>
    <property type="evidence" value="ECO:0007669"/>
    <property type="project" value="TreeGrafter"/>
</dbReference>
<evidence type="ECO:0000313" key="3">
    <source>
        <dbReference type="Proteomes" id="UP000013827"/>
    </source>
</evidence>
<dbReference type="InterPro" id="IPR046938">
    <property type="entry name" value="DNA_clamp_sf"/>
</dbReference>
<organism evidence="2 3">
    <name type="scientific">Emiliania huxleyi (strain CCMP1516)</name>
    <dbReference type="NCBI Taxonomy" id="280463"/>
    <lineage>
        <taxon>Eukaryota</taxon>
        <taxon>Haptista</taxon>
        <taxon>Haptophyta</taxon>
        <taxon>Prymnesiophyceae</taxon>
        <taxon>Isochrysidales</taxon>
        <taxon>Noelaerhabdaceae</taxon>
        <taxon>Emiliania</taxon>
    </lineage>
</organism>
<dbReference type="GO" id="GO:0030896">
    <property type="term" value="C:checkpoint clamp complex"/>
    <property type="evidence" value="ECO:0007669"/>
    <property type="project" value="InterPro"/>
</dbReference>
<dbReference type="Proteomes" id="UP000013827">
    <property type="component" value="Unassembled WGS sequence"/>
</dbReference>
<dbReference type="GeneID" id="17262111"/>
<sequence>MASDPFTLQFCVDDNLRIFARMLACLDRVGKDLYLEASGGQVSLRTLNAAQSAFVKFHLRPDFFAEFVLEPNASLSMKVYLKNLVPIFRSVAGVSKVWVQVASGEENYLRVQQELRKKFDLAFEEVTMINAVYSPDSAGADALTLRNDPDNIGLDDQKDVGLRTELSISPENLHAYMPNPASSGVSALLSLVKELEHRAAGQPILLSSEPRSQTGAPFSVESVLATVVEAASLGDEDDMFGDEPADEPMPSVGHASGRIDSVHSFSSAVWSDTEEEEDAVPGTPPGGHAAGASAGDDPAEQRSVARPRTPTRAGLKPVGAAPPSKRPCVNGSCR</sequence>
<dbReference type="GO" id="GO:0006281">
    <property type="term" value="P:DNA repair"/>
    <property type="evidence" value="ECO:0007669"/>
    <property type="project" value="TreeGrafter"/>
</dbReference>
<name>A0A0D3IXM1_EMIH1</name>
<evidence type="ECO:0008006" key="4">
    <source>
        <dbReference type="Google" id="ProtNLM"/>
    </source>
</evidence>
<dbReference type="GO" id="GO:0031573">
    <property type="term" value="P:mitotic intra-S DNA damage checkpoint signaling"/>
    <property type="evidence" value="ECO:0007669"/>
    <property type="project" value="TreeGrafter"/>
</dbReference>
<keyword evidence="3" id="KW-1185">Reference proteome</keyword>
<dbReference type="RefSeq" id="XP_005768435.1">
    <property type="nucleotide sequence ID" value="XM_005768378.1"/>
</dbReference>
<protein>
    <recommendedName>
        <fullName evidence="4">DNA repair protein rad9</fullName>
    </recommendedName>
</protein>
<dbReference type="HOGENOM" id="CLU_832701_0_0_1"/>
<dbReference type="Pfam" id="PF04139">
    <property type="entry name" value="Rad9"/>
    <property type="match status" value="1"/>
</dbReference>
<dbReference type="GO" id="GO:0071479">
    <property type="term" value="P:cellular response to ionizing radiation"/>
    <property type="evidence" value="ECO:0007669"/>
    <property type="project" value="TreeGrafter"/>
</dbReference>
<dbReference type="PaxDb" id="2903-EOD16006"/>
<dbReference type="PANTHER" id="PTHR15237">
    <property type="entry name" value="DNA REPAIR PROTEIN RAD9"/>
    <property type="match status" value="1"/>
</dbReference>
<reference evidence="2" key="2">
    <citation type="submission" date="2024-10" db="UniProtKB">
        <authorList>
            <consortium name="EnsemblProtists"/>
        </authorList>
    </citation>
    <scope>IDENTIFICATION</scope>
</reference>
<dbReference type="STRING" id="2903.R1DZ41"/>
<dbReference type="Gene3D" id="3.70.10.10">
    <property type="match status" value="1"/>
</dbReference>
<reference evidence="3" key="1">
    <citation type="journal article" date="2013" name="Nature">
        <title>Pan genome of the phytoplankton Emiliania underpins its global distribution.</title>
        <authorList>
            <person name="Read B.A."/>
            <person name="Kegel J."/>
            <person name="Klute M.J."/>
            <person name="Kuo A."/>
            <person name="Lefebvre S.C."/>
            <person name="Maumus F."/>
            <person name="Mayer C."/>
            <person name="Miller J."/>
            <person name="Monier A."/>
            <person name="Salamov A."/>
            <person name="Young J."/>
            <person name="Aguilar M."/>
            <person name="Claverie J.M."/>
            <person name="Frickenhaus S."/>
            <person name="Gonzalez K."/>
            <person name="Herman E.K."/>
            <person name="Lin Y.C."/>
            <person name="Napier J."/>
            <person name="Ogata H."/>
            <person name="Sarno A.F."/>
            <person name="Shmutz J."/>
            <person name="Schroeder D."/>
            <person name="de Vargas C."/>
            <person name="Verret F."/>
            <person name="von Dassow P."/>
            <person name="Valentin K."/>
            <person name="Van de Peer Y."/>
            <person name="Wheeler G."/>
            <person name="Dacks J.B."/>
            <person name="Delwiche C.F."/>
            <person name="Dyhrman S.T."/>
            <person name="Glockner G."/>
            <person name="John U."/>
            <person name="Richards T."/>
            <person name="Worden A.Z."/>
            <person name="Zhang X."/>
            <person name="Grigoriev I.V."/>
            <person name="Allen A.E."/>
            <person name="Bidle K."/>
            <person name="Borodovsky M."/>
            <person name="Bowler C."/>
            <person name="Brownlee C."/>
            <person name="Cock J.M."/>
            <person name="Elias M."/>
            <person name="Gladyshev V.N."/>
            <person name="Groth M."/>
            <person name="Guda C."/>
            <person name="Hadaegh A."/>
            <person name="Iglesias-Rodriguez M.D."/>
            <person name="Jenkins J."/>
            <person name="Jones B.M."/>
            <person name="Lawson T."/>
            <person name="Leese F."/>
            <person name="Lindquist E."/>
            <person name="Lobanov A."/>
            <person name="Lomsadze A."/>
            <person name="Malik S.B."/>
            <person name="Marsh M.E."/>
            <person name="Mackinder L."/>
            <person name="Mock T."/>
            <person name="Mueller-Roeber B."/>
            <person name="Pagarete A."/>
            <person name="Parker M."/>
            <person name="Probert I."/>
            <person name="Quesneville H."/>
            <person name="Raines C."/>
            <person name="Rensing S.A."/>
            <person name="Riano-Pachon D.M."/>
            <person name="Richier S."/>
            <person name="Rokitta S."/>
            <person name="Shiraiwa Y."/>
            <person name="Soanes D.M."/>
            <person name="van der Giezen M."/>
            <person name="Wahlund T.M."/>
            <person name="Williams B."/>
            <person name="Wilson W."/>
            <person name="Wolfe G."/>
            <person name="Wurch L.L."/>
        </authorList>
    </citation>
    <scope>NUCLEOTIDE SEQUENCE</scope>
</reference>
<dbReference type="PANTHER" id="PTHR15237:SF0">
    <property type="entry name" value="CELL CYCLE CHECKPOINT CONTROL PROTEIN"/>
    <property type="match status" value="1"/>
</dbReference>
<feature type="region of interest" description="Disordered" evidence="1">
    <location>
        <begin position="236"/>
        <end position="334"/>
    </location>
</feature>
<feature type="compositionally biased region" description="Low complexity" evidence="1">
    <location>
        <begin position="286"/>
        <end position="296"/>
    </location>
</feature>
<accession>A0A0D3IXM1</accession>
<dbReference type="eggNOG" id="KOG2810">
    <property type="taxonomic scope" value="Eukaryota"/>
</dbReference>
<dbReference type="EnsemblProtists" id="EOD16006">
    <property type="protein sequence ID" value="EOD16006"/>
    <property type="gene ID" value="EMIHUDRAFT_210986"/>
</dbReference>
<feature type="compositionally biased region" description="Acidic residues" evidence="1">
    <location>
        <begin position="236"/>
        <end position="246"/>
    </location>
</feature>
<dbReference type="AlphaFoldDB" id="A0A0D3IXM1"/>